<keyword evidence="9" id="KW-0677">Repeat</keyword>
<dbReference type="PIRSF" id="PIRSF016308">
    <property type="entry name" value="UBP"/>
    <property type="match status" value="1"/>
</dbReference>
<dbReference type="SUPFAM" id="SSF54001">
    <property type="entry name" value="Cysteine proteinases"/>
    <property type="match status" value="1"/>
</dbReference>
<evidence type="ECO:0000256" key="17">
    <source>
        <dbReference type="ARBA" id="ARBA00064879"/>
    </source>
</evidence>
<feature type="domain" description="UBP-type" evidence="23">
    <location>
        <begin position="185"/>
        <end position="296"/>
    </location>
</feature>
<feature type="binding site" evidence="19">
    <location>
        <position position="229"/>
    </location>
    <ligand>
        <name>Zn(2+)</name>
        <dbReference type="ChEBI" id="CHEBI:29105"/>
    </ligand>
</feature>
<accession>A0A8C6IIW8</accession>
<feature type="binding site" evidence="19">
    <location>
        <position position="212"/>
    </location>
    <ligand>
        <name>Zn(2+)</name>
        <dbReference type="ChEBI" id="CHEBI:29105"/>
    </ligand>
</feature>
<dbReference type="Ensembl" id="ENSMSIT00000047922.1">
    <property type="protein sequence ID" value="ENSMSIP00000037970.1"/>
    <property type="gene ID" value="ENSMSIG00000031514.1"/>
</dbReference>
<evidence type="ECO:0000256" key="5">
    <source>
        <dbReference type="ARBA" id="ARBA00022499"/>
    </source>
</evidence>
<evidence type="ECO:0000313" key="24">
    <source>
        <dbReference type="Ensembl" id="ENSMSIP00000037970.1"/>
    </source>
</evidence>
<dbReference type="GO" id="GO:0008270">
    <property type="term" value="F:zinc ion binding"/>
    <property type="evidence" value="ECO:0007669"/>
    <property type="project" value="UniProtKB-UniRule"/>
</dbReference>
<dbReference type="FunFam" id="3.90.70.10:FF:000063">
    <property type="entry name" value="Ubiquitin carboxyl-terminal hydrolase"/>
    <property type="match status" value="1"/>
</dbReference>
<evidence type="ECO:0000256" key="18">
    <source>
        <dbReference type="PIRNR" id="PIRNR016308"/>
    </source>
</evidence>
<reference evidence="24" key="1">
    <citation type="submission" date="2025-08" db="UniProtKB">
        <authorList>
            <consortium name="Ensembl"/>
        </authorList>
    </citation>
    <scope>IDENTIFICATION</scope>
</reference>
<feature type="domain" description="USP" evidence="22">
    <location>
        <begin position="266"/>
        <end position="775"/>
    </location>
</feature>
<keyword evidence="14 18" id="KW-0862">Zinc</keyword>
<dbReference type="InterPro" id="IPR041432">
    <property type="entry name" value="UBP13_Znf-UBP_var"/>
</dbReference>
<organism evidence="24 25">
    <name type="scientific">Mus spicilegus</name>
    <name type="common">Mound-building mouse</name>
    <dbReference type="NCBI Taxonomy" id="10103"/>
    <lineage>
        <taxon>Eukaryota</taxon>
        <taxon>Metazoa</taxon>
        <taxon>Chordata</taxon>
        <taxon>Craniata</taxon>
        <taxon>Vertebrata</taxon>
        <taxon>Euteleostomi</taxon>
        <taxon>Mammalia</taxon>
        <taxon>Eutheria</taxon>
        <taxon>Euarchontoglires</taxon>
        <taxon>Glires</taxon>
        <taxon>Rodentia</taxon>
        <taxon>Myomorpha</taxon>
        <taxon>Muroidea</taxon>
        <taxon>Muridae</taxon>
        <taxon>Murinae</taxon>
        <taxon>Mus</taxon>
        <taxon>Mus</taxon>
    </lineage>
</organism>
<dbReference type="CDD" id="cd14384">
    <property type="entry name" value="UBA1_UBP13"/>
    <property type="match status" value="1"/>
</dbReference>
<evidence type="ECO:0000256" key="16">
    <source>
        <dbReference type="ARBA" id="ARBA00023006"/>
    </source>
</evidence>
<keyword evidence="12 18" id="KW-0378">Hydrolase</keyword>
<name>A0A8C6IIW8_MUSSI</name>
<dbReference type="InterPro" id="IPR013083">
    <property type="entry name" value="Znf_RING/FYVE/PHD"/>
</dbReference>
<feature type="domain" description="UBA" evidence="21">
    <location>
        <begin position="641"/>
        <end position="681"/>
    </location>
</feature>
<dbReference type="Proteomes" id="UP000694415">
    <property type="component" value="Unplaced"/>
</dbReference>
<keyword evidence="10 20" id="KW-0863">Zinc-finger</keyword>
<dbReference type="Pfam" id="PF00627">
    <property type="entry name" value="UBA"/>
    <property type="match status" value="2"/>
</dbReference>
<dbReference type="PROSITE" id="PS50030">
    <property type="entry name" value="UBA"/>
    <property type="match status" value="2"/>
</dbReference>
<dbReference type="InterPro" id="IPR028889">
    <property type="entry name" value="USP"/>
</dbReference>
<dbReference type="InterPro" id="IPR001607">
    <property type="entry name" value="Znf_UBP"/>
</dbReference>
<dbReference type="GO" id="GO:0005737">
    <property type="term" value="C:cytoplasm"/>
    <property type="evidence" value="ECO:0007669"/>
    <property type="project" value="UniProtKB-SubCell"/>
</dbReference>
<dbReference type="FunFam" id="3.30.40.10:FF:000026">
    <property type="entry name" value="Ubiquitin carboxyl-terminal hydrolase"/>
    <property type="match status" value="1"/>
</dbReference>
<dbReference type="Gene3D" id="1.10.8.10">
    <property type="entry name" value="DNA helicase RuvA subunit, C-terminal domain"/>
    <property type="match status" value="2"/>
</dbReference>
<comment type="catalytic activity">
    <reaction evidence="1 18">
        <text>Thiol-dependent hydrolysis of ester, thioester, amide, peptide and isopeptide bonds formed by the C-terminal Gly of ubiquitin (a 76-residue protein attached to proteins as an intracellular targeting signal).</text>
        <dbReference type="EC" id="3.4.19.12"/>
    </reaction>
</comment>
<evidence type="ECO:0000313" key="25">
    <source>
        <dbReference type="Proteomes" id="UP000694415"/>
    </source>
</evidence>
<sequence length="777" mass="87788">MQRRGALFSVPGGGGKMAAGDLGELLVPHMPTIRVPRSGDRVYKNECAFSYDSPNSEGGLYVCMNTFLAFGREHVERHFRKTGQSVYMHLKRHMREKVRGASGGALPKRRNSKIFLDLDMDDDLNSDDYEYEDEAKLVIFPDHYEIALPNIEELPALVTIACDAVLSSKSPYRKQDPDTWENEVPVSKYANNLVQLDNGVRIPPSGWKCARCDLRENLWLNLTDGSVLCGKWFFDSSGGNGHALEHYRDMGYPLAVKLGTITPDGAGDSHLEQHPALDHHLFRNLPRIFDYSPLDPTQDFNTQMTKLGHGLLSGQYSKPPVKSELIEQVMKEEHKPQQNGISPRMFKAFVSKSHPEFSSNRQQDAQEFFLHLVNLVERNRIGSENPSDVFRFLVEERIQCCQTRKVRYTERVDYLMQLPVAMEAATNKDELITYELMRREAEANRRPLPELVRAKIPFSACLQAFAEPDNVDDFWSSALQAKSAGVKTSRFASFPEYLVVQIKKFTFGLDWVPRKFDVSIDMPDLLDISHLRARGLQPGEEELPDISPPIVIPDDSKDRLMNQLIDPSDIDESSVMQLAEMGFPLEACRKAVYFTGNTGAEVAFNWIIVHMEEPDFAEPLAIPGYGGAGASVFGATGLDNQPPEEIVAIITSMGFQRNQAVQALQATNHNLERALDWIFSHPEFEEDSDFVIEMENNANANIVSEAKPEGPRVKDGSGMYELFAFISHMGTSTMSGHYVCHIKKEGRWVIYNDHKVCASERPPKDLGYMYFYRRIPS</sequence>
<keyword evidence="16" id="KW-0072">Autophagy</keyword>
<evidence type="ECO:0000256" key="7">
    <source>
        <dbReference type="ARBA" id="ARBA00022670"/>
    </source>
</evidence>
<keyword evidence="4" id="KW-0963">Cytoplasm</keyword>
<feature type="binding site" evidence="19">
    <location>
        <position position="209"/>
    </location>
    <ligand>
        <name>Zn(2+)</name>
        <dbReference type="ChEBI" id="CHEBI:29105"/>
    </ligand>
</feature>
<dbReference type="Pfam" id="PF02148">
    <property type="entry name" value="zf-UBP"/>
    <property type="match status" value="1"/>
</dbReference>
<evidence type="ECO:0000256" key="15">
    <source>
        <dbReference type="ARBA" id="ARBA00022843"/>
    </source>
</evidence>
<comment type="subcellular location">
    <subcellularLocation>
        <location evidence="2">Cytoplasm</location>
    </subcellularLocation>
</comment>
<dbReference type="CDD" id="cd14386">
    <property type="entry name" value="UBA2_UBP5"/>
    <property type="match status" value="1"/>
</dbReference>
<dbReference type="PANTHER" id="PTHR21646">
    <property type="entry name" value="UBIQUITIN CARBOXYL-TERMINAL HYDROLASE"/>
    <property type="match status" value="1"/>
</dbReference>
<evidence type="ECO:0000256" key="10">
    <source>
        <dbReference type="ARBA" id="ARBA00022771"/>
    </source>
</evidence>
<evidence type="ECO:0000256" key="14">
    <source>
        <dbReference type="ARBA" id="ARBA00022833"/>
    </source>
</evidence>
<dbReference type="GO" id="GO:0016579">
    <property type="term" value="P:protein deubiquitination"/>
    <property type="evidence" value="ECO:0007669"/>
    <property type="project" value="InterPro"/>
</dbReference>
<evidence type="ECO:0000256" key="12">
    <source>
        <dbReference type="ARBA" id="ARBA00022801"/>
    </source>
</evidence>
<keyword evidence="11 18" id="KW-0833">Ubl conjugation pathway</keyword>
<evidence type="ECO:0000256" key="3">
    <source>
        <dbReference type="ARBA" id="ARBA00009085"/>
    </source>
</evidence>
<dbReference type="Pfam" id="PF17807">
    <property type="entry name" value="zf-UBP_var"/>
    <property type="match status" value="1"/>
</dbReference>
<dbReference type="InterPro" id="IPR001394">
    <property type="entry name" value="Peptidase_C19_UCH"/>
</dbReference>
<comment type="similarity">
    <text evidence="3 18">Belongs to the peptidase C19 family.</text>
</comment>
<evidence type="ECO:0000256" key="6">
    <source>
        <dbReference type="ARBA" id="ARBA00022553"/>
    </source>
</evidence>
<dbReference type="InterPro" id="IPR050185">
    <property type="entry name" value="Ub_carboxyl-term_hydrolase"/>
</dbReference>
<dbReference type="InterPro" id="IPR015940">
    <property type="entry name" value="UBA"/>
</dbReference>
<keyword evidence="6" id="KW-0597">Phosphoprotein</keyword>
<dbReference type="FunFam" id="1.10.8.10:FF:000016">
    <property type="entry name" value="Ubiquitin carboxyl-terminal hydrolase"/>
    <property type="match status" value="1"/>
</dbReference>
<keyword evidence="25" id="KW-1185">Reference proteome</keyword>
<evidence type="ECO:0000259" key="21">
    <source>
        <dbReference type="PROSITE" id="PS50030"/>
    </source>
</evidence>
<dbReference type="FunFam" id="3.30.40.10:FF:000770">
    <property type="entry name" value="Ubiquitin carboxyl-terminal hydrolase"/>
    <property type="match status" value="1"/>
</dbReference>
<feature type="domain" description="UBA" evidence="21">
    <location>
        <begin position="569"/>
        <end position="610"/>
    </location>
</feature>
<reference evidence="24" key="2">
    <citation type="submission" date="2025-09" db="UniProtKB">
        <authorList>
            <consortium name="Ensembl"/>
        </authorList>
    </citation>
    <scope>IDENTIFICATION</scope>
</reference>
<dbReference type="PROSITE" id="PS50271">
    <property type="entry name" value="ZF_UBP"/>
    <property type="match status" value="1"/>
</dbReference>
<dbReference type="InterPro" id="IPR018200">
    <property type="entry name" value="USP_CS"/>
</dbReference>
<evidence type="ECO:0000256" key="8">
    <source>
        <dbReference type="ARBA" id="ARBA00022723"/>
    </source>
</evidence>
<evidence type="ECO:0000259" key="22">
    <source>
        <dbReference type="PROSITE" id="PS50235"/>
    </source>
</evidence>
<dbReference type="EC" id="3.4.19.12" evidence="18"/>
<dbReference type="GO" id="GO:0004843">
    <property type="term" value="F:cysteine-type deubiquitinase activity"/>
    <property type="evidence" value="ECO:0007669"/>
    <property type="project" value="UniProtKB-UniRule"/>
</dbReference>
<keyword evidence="7 18" id="KW-0645">Protease</keyword>
<dbReference type="InterPro" id="IPR016652">
    <property type="entry name" value="Ubiquitinyl_hydrolase"/>
</dbReference>
<dbReference type="Gene3D" id="3.30.40.10">
    <property type="entry name" value="Zinc/RING finger domain, C3HC4 (zinc finger)"/>
    <property type="match status" value="2"/>
</dbReference>
<dbReference type="GeneTree" id="ENSGT00940000157401"/>
<evidence type="ECO:0000256" key="11">
    <source>
        <dbReference type="ARBA" id="ARBA00022786"/>
    </source>
</evidence>
<keyword evidence="15" id="KW-0832">Ubl conjugation</keyword>
<dbReference type="FunFam" id="3.90.70.10:FF:000042">
    <property type="entry name" value="Ubiquitin carboxyl-terminal hydrolase"/>
    <property type="match status" value="1"/>
</dbReference>
<dbReference type="PANTHER" id="PTHR21646:SF105">
    <property type="entry name" value="UBIQUITIN CARBOXYL-TERMINAL HYDROLASE 13"/>
    <property type="match status" value="1"/>
</dbReference>
<dbReference type="PROSITE" id="PS00973">
    <property type="entry name" value="USP_2"/>
    <property type="match status" value="1"/>
</dbReference>
<comment type="subunit">
    <text evidence="17">Interacts with UFD1. Interacts (via UBA domains) with SIAH2 (when ubiquitinated). Interacts with BAG6; the interaction is direct and may mediate UBL4A deubiquitination. Interacts (via UBA 2 domain) with AMFR; the interaction is direct. Interacts with UBL4A; may be indirect via BAG6. Interacts with NEDD4.</text>
</comment>
<evidence type="ECO:0000256" key="20">
    <source>
        <dbReference type="PROSITE-ProRule" id="PRU00502"/>
    </source>
</evidence>
<evidence type="ECO:0000259" key="23">
    <source>
        <dbReference type="PROSITE" id="PS50271"/>
    </source>
</evidence>
<dbReference type="FunFam" id="1.10.8.10:FF:000047">
    <property type="entry name" value="Ubiquitin carboxyl-terminal hydrolase"/>
    <property type="match status" value="1"/>
</dbReference>
<dbReference type="InterPro" id="IPR038765">
    <property type="entry name" value="Papain-like_cys_pep_sf"/>
</dbReference>
<dbReference type="AlphaFoldDB" id="A0A8C6IIW8"/>
<evidence type="ECO:0000256" key="19">
    <source>
        <dbReference type="PIRSR" id="PIRSR016308-3"/>
    </source>
</evidence>
<dbReference type="SMART" id="SM00165">
    <property type="entry name" value="UBA"/>
    <property type="match status" value="2"/>
</dbReference>
<dbReference type="SUPFAM" id="SSF57850">
    <property type="entry name" value="RING/U-box"/>
    <property type="match status" value="1"/>
</dbReference>
<evidence type="ECO:0000256" key="2">
    <source>
        <dbReference type="ARBA" id="ARBA00004496"/>
    </source>
</evidence>
<dbReference type="PROSITE" id="PS50235">
    <property type="entry name" value="USP_3"/>
    <property type="match status" value="1"/>
</dbReference>
<evidence type="ECO:0000256" key="13">
    <source>
        <dbReference type="ARBA" id="ARBA00022807"/>
    </source>
</evidence>
<evidence type="ECO:0000256" key="9">
    <source>
        <dbReference type="ARBA" id="ARBA00022737"/>
    </source>
</evidence>
<protein>
    <recommendedName>
        <fullName evidence="18">Ubiquitin carboxyl-terminal hydrolase</fullName>
        <ecNumber evidence="18">3.4.19.12</ecNumber>
    </recommendedName>
</protein>
<dbReference type="GO" id="GO:0006508">
    <property type="term" value="P:proteolysis"/>
    <property type="evidence" value="ECO:0007669"/>
    <property type="project" value="UniProtKB-KW"/>
</dbReference>
<dbReference type="InterPro" id="IPR009060">
    <property type="entry name" value="UBA-like_sf"/>
</dbReference>
<feature type="binding site" evidence="19">
    <location>
        <position position="242"/>
    </location>
    <ligand>
        <name>Zn(2+)</name>
        <dbReference type="ChEBI" id="CHEBI:29105"/>
    </ligand>
</feature>
<keyword evidence="13 18" id="KW-0788">Thiol protease</keyword>
<evidence type="ECO:0000256" key="4">
    <source>
        <dbReference type="ARBA" id="ARBA00022490"/>
    </source>
</evidence>
<dbReference type="GO" id="GO:0006914">
    <property type="term" value="P:autophagy"/>
    <property type="evidence" value="ECO:0007669"/>
    <property type="project" value="UniProtKB-KW"/>
</dbReference>
<dbReference type="Pfam" id="PF00443">
    <property type="entry name" value="UCH"/>
    <property type="match status" value="1"/>
</dbReference>
<dbReference type="CDD" id="cd02658">
    <property type="entry name" value="Peptidase_C19B"/>
    <property type="match status" value="1"/>
</dbReference>
<keyword evidence="8 18" id="KW-0479">Metal-binding</keyword>
<dbReference type="Gene3D" id="3.90.70.10">
    <property type="entry name" value="Cysteine proteinases"/>
    <property type="match status" value="2"/>
</dbReference>
<proteinExistence type="inferred from homology"/>
<keyword evidence="5" id="KW-1017">Isopeptide bond</keyword>
<evidence type="ECO:0000256" key="1">
    <source>
        <dbReference type="ARBA" id="ARBA00000707"/>
    </source>
</evidence>
<dbReference type="SMART" id="SM00290">
    <property type="entry name" value="ZnF_UBP"/>
    <property type="match status" value="1"/>
</dbReference>
<dbReference type="SUPFAM" id="SSF46934">
    <property type="entry name" value="UBA-like"/>
    <property type="match status" value="1"/>
</dbReference>